<dbReference type="AlphaFoldDB" id="A0A2S8GHI0"/>
<evidence type="ECO:0000313" key="2">
    <source>
        <dbReference type="Proteomes" id="UP000237819"/>
    </source>
</evidence>
<dbReference type="RefSeq" id="WP_105337668.1">
    <property type="nucleotide sequence ID" value="NZ_PUHZ01000022.1"/>
</dbReference>
<proteinExistence type="predicted"/>
<organism evidence="1 2">
    <name type="scientific">Blastopirellula marina</name>
    <dbReference type="NCBI Taxonomy" id="124"/>
    <lineage>
        <taxon>Bacteria</taxon>
        <taxon>Pseudomonadati</taxon>
        <taxon>Planctomycetota</taxon>
        <taxon>Planctomycetia</taxon>
        <taxon>Pirellulales</taxon>
        <taxon>Pirellulaceae</taxon>
        <taxon>Blastopirellula</taxon>
    </lineage>
</organism>
<accession>A0A2S8GHI0</accession>
<gene>
    <name evidence="1" type="ORF">C5Y93_22260</name>
</gene>
<sequence>MHDKSVRELGGEFWAELNTDSRGPNSKFAGLSFQVKEDLVDFLMTILARHVGATILNDEGLEVEPRPQPEFRETED</sequence>
<dbReference type="EMBL" id="PUHZ01000022">
    <property type="protein sequence ID" value="PQO43912.1"/>
    <property type="molecule type" value="Genomic_DNA"/>
</dbReference>
<evidence type="ECO:0000313" key="1">
    <source>
        <dbReference type="EMBL" id="PQO43912.1"/>
    </source>
</evidence>
<name>A0A2S8GHI0_9BACT</name>
<protein>
    <submittedName>
        <fullName evidence="1">Uncharacterized protein</fullName>
    </submittedName>
</protein>
<comment type="caution">
    <text evidence="1">The sequence shown here is derived from an EMBL/GenBank/DDBJ whole genome shotgun (WGS) entry which is preliminary data.</text>
</comment>
<dbReference type="Proteomes" id="UP000237819">
    <property type="component" value="Unassembled WGS sequence"/>
</dbReference>
<reference evidence="1 2" key="1">
    <citation type="submission" date="2018-02" db="EMBL/GenBank/DDBJ databases">
        <title>Comparative genomes isolates from brazilian mangrove.</title>
        <authorList>
            <person name="Araujo J.E."/>
            <person name="Taketani R.G."/>
            <person name="Silva M.C.P."/>
            <person name="Loureco M.V."/>
            <person name="Andreote F.D."/>
        </authorList>
    </citation>
    <scope>NUCLEOTIDE SEQUENCE [LARGE SCALE GENOMIC DNA]</scope>
    <source>
        <strain evidence="1 2">Nap-Phe MGV</strain>
    </source>
</reference>